<feature type="domain" description="Hypervirulence associated protein TUDOR" evidence="1">
    <location>
        <begin position="5"/>
        <end position="66"/>
    </location>
</feature>
<evidence type="ECO:0000259" key="1">
    <source>
        <dbReference type="Pfam" id="PF11160"/>
    </source>
</evidence>
<dbReference type="InterPro" id="IPR021331">
    <property type="entry name" value="Hva1_TUDOR"/>
</dbReference>
<dbReference type="RefSeq" id="WP_034716263.1">
    <property type="nucleotide sequence ID" value="NZ_FOIX01000002.1"/>
</dbReference>
<gene>
    <name evidence="2" type="ORF">HY04_00990</name>
    <name evidence="3" type="ORF">NCTC13489_00426</name>
</gene>
<evidence type="ECO:0000313" key="4">
    <source>
        <dbReference type="Proteomes" id="UP000028349"/>
    </source>
</evidence>
<dbReference type="EMBL" id="LR134441">
    <property type="protein sequence ID" value="VEH96358.1"/>
    <property type="molecule type" value="Genomic_DNA"/>
</dbReference>
<name>A0A3S4WPC8_9FLAO</name>
<dbReference type="Proteomes" id="UP000270036">
    <property type="component" value="Chromosome"/>
</dbReference>
<sequence length="70" mass="7807">MIKVGTVVQWKWGSGTAKGKVNEVFTEDITKFIKGSEITRKATPENKAYYIAQEDGDKVLKSATEIERAD</sequence>
<organism evidence="3 5">
    <name type="scientific">Kaistella antarctica</name>
    <dbReference type="NCBI Taxonomy" id="266748"/>
    <lineage>
        <taxon>Bacteria</taxon>
        <taxon>Pseudomonadati</taxon>
        <taxon>Bacteroidota</taxon>
        <taxon>Flavobacteriia</taxon>
        <taxon>Flavobacteriales</taxon>
        <taxon>Weeksellaceae</taxon>
        <taxon>Chryseobacterium group</taxon>
        <taxon>Kaistella</taxon>
    </lineage>
</organism>
<dbReference type="EMBL" id="JPEP01000001">
    <property type="protein sequence ID" value="KEY19835.1"/>
    <property type="molecule type" value="Genomic_DNA"/>
</dbReference>
<dbReference type="Pfam" id="PF11160">
    <property type="entry name" value="Hva1_TUDOR"/>
    <property type="match status" value="1"/>
</dbReference>
<protein>
    <recommendedName>
        <fullName evidence="1">Hypervirulence associated protein TUDOR domain-containing protein</fullName>
    </recommendedName>
</protein>
<keyword evidence="4" id="KW-1185">Reference proteome</keyword>
<dbReference type="Proteomes" id="UP000028349">
    <property type="component" value="Unassembled WGS sequence"/>
</dbReference>
<dbReference type="STRING" id="266748.HY04_00990"/>
<evidence type="ECO:0000313" key="2">
    <source>
        <dbReference type="EMBL" id="KEY19835.1"/>
    </source>
</evidence>
<dbReference type="OrthoDB" id="283968at2"/>
<evidence type="ECO:0000313" key="5">
    <source>
        <dbReference type="Proteomes" id="UP000270036"/>
    </source>
</evidence>
<dbReference type="AlphaFoldDB" id="A0A3S4WPC8"/>
<reference evidence="2 4" key="1">
    <citation type="submission" date="2014-07" db="EMBL/GenBank/DDBJ databases">
        <authorList>
            <person name="Pisani N.G."/>
            <person name="Newman J.D."/>
        </authorList>
    </citation>
    <scope>NUCLEOTIDE SEQUENCE [LARGE SCALE GENOMIC DNA]</scope>
    <source>
        <strain evidence="2 4">LMG 24720</strain>
    </source>
</reference>
<accession>A0A3S4WPC8</accession>
<evidence type="ECO:0000313" key="3">
    <source>
        <dbReference type="EMBL" id="VEH96358.1"/>
    </source>
</evidence>
<reference evidence="3 5" key="2">
    <citation type="submission" date="2018-12" db="EMBL/GenBank/DDBJ databases">
        <authorList>
            <consortium name="Pathogen Informatics"/>
        </authorList>
    </citation>
    <scope>NUCLEOTIDE SEQUENCE [LARGE SCALE GENOMIC DNA]</scope>
    <source>
        <strain evidence="3 5">NCTC13489</strain>
    </source>
</reference>
<dbReference type="KEGG" id="cant:NCTC13489_00426"/>
<proteinExistence type="predicted"/>